<protein>
    <submittedName>
        <fullName evidence="2">Uncharacterized protein</fullName>
    </submittedName>
</protein>
<gene>
    <name evidence="2" type="ORF">WH47_04786</name>
</gene>
<feature type="compositionally biased region" description="Basic and acidic residues" evidence="1">
    <location>
        <begin position="174"/>
        <end position="185"/>
    </location>
</feature>
<sequence>MPSVGVKYSTRRFSKPTKIVSRSPKLKLRSKKSKASTIEYFPYVNTKLKQPIVLLQRLPNIVTIMPSSLPVSSSMVKIRINDRFGDNNINVSRKIFNFAFDHPRQLLKMSNKPGKRHTRSKNYSNDEQNETLYKLQENTGTRLREKSLSGKMMLMHECGDASQTSSGSLISSTPKDKEILNEPGKKCKRRKMSPEWDTTSKLNKCSTRSSQNDNVTVTMEDEQEGMKIKNETYELIEPKTPNLRKRLQEKRDVEENNLNQKSAKKNVKIRFTSSSSNRNSNYNTRSGGRLNKKDRSDDDLKNITSTASLKKNILKSRISVFRRRSRSNSGQVIPTVDPFTPSQIGRKSTTSVVNVNIATPPQQFMSRQNTKWLSATKKVPNFANIHNKIFTKSESIADAKNRLKDRHTAFTTSRINKSTKGEINLNEEGDQLSKGSNKETYNRFGFKMRKRKATDCILRNSSSHSARCKEQCRAILKGVRTNRRFELQMKLRNVNL</sequence>
<proteinExistence type="predicted"/>
<dbReference type="Proteomes" id="UP000053825">
    <property type="component" value="Unassembled WGS sequence"/>
</dbReference>
<evidence type="ECO:0000313" key="2">
    <source>
        <dbReference type="EMBL" id="KOC63337.1"/>
    </source>
</evidence>
<feature type="compositionally biased region" description="Low complexity" evidence="1">
    <location>
        <begin position="162"/>
        <end position="172"/>
    </location>
</feature>
<feature type="compositionally biased region" description="Low complexity" evidence="1">
    <location>
        <begin position="272"/>
        <end position="286"/>
    </location>
</feature>
<organism evidence="2 3">
    <name type="scientific">Habropoda laboriosa</name>
    <dbReference type="NCBI Taxonomy" id="597456"/>
    <lineage>
        <taxon>Eukaryota</taxon>
        <taxon>Metazoa</taxon>
        <taxon>Ecdysozoa</taxon>
        <taxon>Arthropoda</taxon>
        <taxon>Hexapoda</taxon>
        <taxon>Insecta</taxon>
        <taxon>Pterygota</taxon>
        <taxon>Neoptera</taxon>
        <taxon>Endopterygota</taxon>
        <taxon>Hymenoptera</taxon>
        <taxon>Apocrita</taxon>
        <taxon>Aculeata</taxon>
        <taxon>Apoidea</taxon>
        <taxon>Anthophila</taxon>
        <taxon>Apidae</taxon>
        <taxon>Habropoda</taxon>
    </lineage>
</organism>
<dbReference type="EMBL" id="KQ414704">
    <property type="protein sequence ID" value="KOC63337.1"/>
    <property type="molecule type" value="Genomic_DNA"/>
</dbReference>
<keyword evidence="3" id="KW-1185">Reference proteome</keyword>
<feature type="region of interest" description="Disordered" evidence="1">
    <location>
        <begin position="239"/>
        <end position="299"/>
    </location>
</feature>
<feature type="region of interest" description="Disordered" evidence="1">
    <location>
        <begin position="160"/>
        <end position="222"/>
    </location>
</feature>
<reference evidence="2 3" key="1">
    <citation type="submission" date="2015-07" db="EMBL/GenBank/DDBJ databases">
        <title>The genome of Habropoda laboriosa.</title>
        <authorList>
            <person name="Pan H."/>
            <person name="Kapheim K."/>
        </authorList>
    </citation>
    <scope>NUCLEOTIDE SEQUENCE [LARGE SCALE GENOMIC DNA]</scope>
    <source>
        <strain evidence="2">0110345459</strain>
    </source>
</reference>
<feature type="compositionally biased region" description="Polar residues" evidence="1">
    <location>
        <begin position="196"/>
        <end position="217"/>
    </location>
</feature>
<feature type="region of interest" description="Disordered" evidence="1">
    <location>
        <begin position="109"/>
        <end position="128"/>
    </location>
</feature>
<dbReference type="AlphaFoldDB" id="A0A0L7QXL0"/>
<evidence type="ECO:0000256" key="1">
    <source>
        <dbReference type="SAM" id="MobiDB-lite"/>
    </source>
</evidence>
<dbReference type="OrthoDB" id="6614499at2759"/>
<evidence type="ECO:0000313" key="3">
    <source>
        <dbReference type="Proteomes" id="UP000053825"/>
    </source>
</evidence>
<dbReference type="STRING" id="597456.A0A0L7QXL0"/>
<name>A0A0L7QXL0_9HYME</name>
<accession>A0A0L7QXL0</accession>